<dbReference type="GO" id="GO:0035556">
    <property type="term" value="P:intracellular signal transduction"/>
    <property type="evidence" value="ECO:0007669"/>
    <property type="project" value="TreeGrafter"/>
</dbReference>
<feature type="compositionally biased region" description="Low complexity" evidence="4">
    <location>
        <begin position="465"/>
        <end position="481"/>
    </location>
</feature>
<dbReference type="GeneID" id="43586786"/>
<proteinExistence type="predicted"/>
<feature type="region of interest" description="Disordered" evidence="4">
    <location>
        <begin position="465"/>
        <end position="495"/>
    </location>
</feature>
<feature type="region of interest" description="Disordered" evidence="4">
    <location>
        <begin position="554"/>
        <end position="622"/>
    </location>
</feature>
<protein>
    <recommendedName>
        <fullName evidence="5">Protein kinase domain-containing protein</fullName>
    </recommendedName>
</protein>
<reference evidence="6" key="1">
    <citation type="submission" date="2017-08" db="EMBL/GenBank/DDBJ databases">
        <authorList>
            <person name="Cuomo C."/>
            <person name="Billmyre B."/>
            <person name="Heitman J."/>
        </authorList>
    </citation>
    <scope>NUCLEOTIDE SEQUENCE</scope>
    <source>
        <strain evidence="6">CBS 12478</strain>
    </source>
</reference>
<dbReference type="InterPro" id="IPR000719">
    <property type="entry name" value="Prot_kinase_dom"/>
</dbReference>
<dbReference type="InterPro" id="IPR011009">
    <property type="entry name" value="Kinase-like_dom_sf"/>
</dbReference>
<feature type="binding site" evidence="3">
    <location>
        <position position="45"/>
    </location>
    <ligand>
        <name>ATP</name>
        <dbReference type="ChEBI" id="CHEBI:30616"/>
    </ligand>
</feature>
<dbReference type="SMART" id="SM00220">
    <property type="entry name" value="S_TKc"/>
    <property type="match status" value="1"/>
</dbReference>
<dbReference type="PROSITE" id="PS00107">
    <property type="entry name" value="PROTEIN_KINASE_ATP"/>
    <property type="match status" value="1"/>
</dbReference>
<reference evidence="6" key="2">
    <citation type="submission" date="2024-01" db="EMBL/GenBank/DDBJ databases">
        <title>Comparative genomics of Cryptococcus and Kwoniella reveals pathogenesis evolution and contrasting modes of karyotype evolution via chromosome fusion or intercentromeric recombination.</title>
        <authorList>
            <person name="Coelho M.A."/>
            <person name="David-Palma M."/>
            <person name="Shea T."/>
            <person name="Bowers K."/>
            <person name="McGinley-Smith S."/>
            <person name="Mohammad A.W."/>
            <person name="Gnirke A."/>
            <person name="Yurkov A.M."/>
            <person name="Nowrousian M."/>
            <person name="Sun S."/>
            <person name="Cuomo C.A."/>
            <person name="Heitman J."/>
        </authorList>
    </citation>
    <scope>NUCLEOTIDE SEQUENCE</scope>
    <source>
        <strain evidence="6">CBS 12478</strain>
    </source>
</reference>
<accession>A0AAJ8LG84</accession>
<dbReference type="GO" id="GO:0005524">
    <property type="term" value="F:ATP binding"/>
    <property type="evidence" value="ECO:0007669"/>
    <property type="project" value="UniProtKB-UniRule"/>
</dbReference>
<evidence type="ECO:0000256" key="3">
    <source>
        <dbReference type="PROSITE-ProRule" id="PRU10141"/>
    </source>
</evidence>
<dbReference type="SUPFAM" id="SSF56112">
    <property type="entry name" value="Protein kinase-like (PK-like)"/>
    <property type="match status" value="1"/>
</dbReference>
<keyword evidence="2 3" id="KW-0067">ATP-binding</keyword>
<dbReference type="GO" id="GO:0005737">
    <property type="term" value="C:cytoplasm"/>
    <property type="evidence" value="ECO:0007669"/>
    <property type="project" value="TreeGrafter"/>
</dbReference>
<dbReference type="InterPro" id="IPR017441">
    <property type="entry name" value="Protein_kinase_ATP_BS"/>
</dbReference>
<dbReference type="Proteomes" id="UP000322225">
    <property type="component" value="Chromosome 2"/>
</dbReference>
<dbReference type="EMBL" id="CP144052">
    <property type="protein sequence ID" value="WWD16589.1"/>
    <property type="molecule type" value="Genomic_DNA"/>
</dbReference>
<dbReference type="Gene3D" id="3.30.200.20">
    <property type="entry name" value="Phosphorylase Kinase, domain 1"/>
    <property type="match status" value="1"/>
</dbReference>
<gene>
    <name evidence="6" type="ORF">CI109_101017</name>
</gene>
<dbReference type="KEGG" id="ksn:43586786"/>
<dbReference type="AlphaFoldDB" id="A0AAJ8LG84"/>
<organism evidence="6 7">
    <name type="scientific">Kwoniella shandongensis</name>
    <dbReference type="NCBI Taxonomy" id="1734106"/>
    <lineage>
        <taxon>Eukaryota</taxon>
        <taxon>Fungi</taxon>
        <taxon>Dikarya</taxon>
        <taxon>Basidiomycota</taxon>
        <taxon>Agaricomycotina</taxon>
        <taxon>Tremellomycetes</taxon>
        <taxon>Tremellales</taxon>
        <taxon>Cryptococcaceae</taxon>
        <taxon>Kwoniella</taxon>
    </lineage>
</organism>
<dbReference type="InterPro" id="IPR008271">
    <property type="entry name" value="Ser/Thr_kinase_AS"/>
</dbReference>
<dbReference type="PROSITE" id="PS50011">
    <property type="entry name" value="PROTEIN_KINASE_DOM"/>
    <property type="match status" value="1"/>
</dbReference>
<dbReference type="GO" id="GO:0004674">
    <property type="term" value="F:protein serine/threonine kinase activity"/>
    <property type="evidence" value="ECO:0007669"/>
    <property type="project" value="TreeGrafter"/>
</dbReference>
<feature type="domain" description="Protein kinase" evidence="5">
    <location>
        <begin position="17"/>
        <end position="285"/>
    </location>
</feature>
<dbReference type="PANTHER" id="PTHR24346">
    <property type="entry name" value="MAP/MICROTUBULE AFFINITY-REGULATING KINASE"/>
    <property type="match status" value="1"/>
</dbReference>
<dbReference type="PANTHER" id="PTHR24346:SF30">
    <property type="entry name" value="MATERNAL EMBRYONIC LEUCINE ZIPPER KINASE"/>
    <property type="match status" value="1"/>
</dbReference>
<keyword evidence="7" id="KW-1185">Reference proteome</keyword>
<evidence type="ECO:0000256" key="4">
    <source>
        <dbReference type="SAM" id="MobiDB-lite"/>
    </source>
</evidence>
<evidence type="ECO:0000259" key="5">
    <source>
        <dbReference type="PROSITE" id="PS50011"/>
    </source>
</evidence>
<evidence type="ECO:0000313" key="6">
    <source>
        <dbReference type="EMBL" id="WWD16589.1"/>
    </source>
</evidence>
<evidence type="ECO:0000256" key="2">
    <source>
        <dbReference type="ARBA" id="ARBA00022840"/>
    </source>
</evidence>
<evidence type="ECO:0000256" key="1">
    <source>
        <dbReference type="ARBA" id="ARBA00022741"/>
    </source>
</evidence>
<name>A0AAJ8LG84_9TREE</name>
<dbReference type="PROSITE" id="PS00108">
    <property type="entry name" value="PROTEIN_KINASE_ST"/>
    <property type="match status" value="1"/>
</dbReference>
<evidence type="ECO:0000313" key="7">
    <source>
        <dbReference type="Proteomes" id="UP000322225"/>
    </source>
</evidence>
<sequence>MPAEPTPRTTLTQIGGWKLGRTLGRGAYAHVRLATHPNGHQAACKILPALHRPRSSGKQVSWDETIDAVEAHKEVVLLKALCGVGLQGIVGLEGVMEEGGWTYVFLTLYSCSLSSHKVPWTHRRLVTFFRRLLLVVHALHELSISHEDIKRSNVLVDEKGMPVLVDFGFSHFRPYGGKVKSAGGTLDYSSPEKTADILYDPKANDVWSLGILLTKLLQMEHPFADPSGEDTSTTIKRRIIFGDSYFDWRPEDLVSDGLASVIYGMLEPDPRKRWTIPKILQHPWLKPFHREPPLFRAPPWDRPRLDKIPESVIQDLCFLSYVSEDFRLCQTSKEIQRRLRSNEDCWEKHWARMLSAWRRIAELDWEDIPTAITPPKVRSVSSRNVKTKAGDRIPDRALREIHLSPNPHNLKPKLAGKKVQKENEPPNVPKRSRIYGMKSKEESTRKLGPAFDVEQIYHDDADEQTVASAAATKSTETAPTSLNQTRKAPPAAKTRKIAGKTVVRSNTTDLITFSSDDDSATKVAVRPALAPRRVTRVTAGTTKENPIELESSASNAIAQSSERGPAAKRGASMTKVERAKVITGSGAHPYEKRKGVPKTANAKPLRRSARLQEGQAAKVSRA</sequence>
<dbReference type="Gene3D" id="1.10.510.10">
    <property type="entry name" value="Transferase(Phosphotransferase) domain 1"/>
    <property type="match status" value="1"/>
</dbReference>
<keyword evidence="1 3" id="KW-0547">Nucleotide-binding</keyword>
<dbReference type="RefSeq" id="XP_065822955.1">
    <property type="nucleotide sequence ID" value="XM_065966883.1"/>
</dbReference>
<dbReference type="Pfam" id="PF00069">
    <property type="entry name" value="Pkinase"/>
    <property type="match status" value="1"/>
</dbReference>